<protein>
    <submittedName>
        <fullName evidence="1">Uncharacterized protein</fullName>
    </submittedName>
</protein>
<gene>
    <name evidence="1" type="ORF">BFC18_12125</name>
</gene>
<dbReference type="Proteomes" id="UP000175691">
    <property type="component" value="Unassembled WGS sequence"/>
</dbReference>
<evidence type="ECO:0000313" key="2">
    <source>
        <dbReference type="Proteomes" id="UP000175691"/>
    </source>
</evidence>
<evidence type="ECO:0000313" key="1">
    <source>
        <dbReference type="EMBL" id="OFC70674.1"/>
    </source>
</evidence>
<sequence>MSGISGFIWGKSTEVVSCTAKPATRNHRFAEHRRVVLARASVLFWFQALQALHCSAAVKKVTGNSLRQYQHRLFSGSFFTSGFSY</sequence>
<dbReference type="RefSeq" id="WP_070125577.1">
    <property type="nucleotide sequence ID" value="NZ_MDHN01000027.1"/>
</dbReference>
<dbReference type="EMBL" id="MDHN01000027">
    <property type="protein sequence ID" value="OFC70674.1"/>
    <property type="molecule type" value="Genomic_DNA"/>
</dbReference>
<name>A0A1E7ZB58_9ALTE</name>
<proteinExistence type="predicted"/>
<dbReference type="AlphaFoldDB" id="A0A1E7ZB58"/>
<accession>A0A1E7ZB58</accession>
<organism evidence="1 2">
    <name type="scientific">Alteromonas confluentis</name>
    <dbReference type="NCBI Taxonomy" id="1656094"/>
    <lineage>
        <taxon>Bacteria</taxon>
        <taxon>Pseudomonadati</taxon>
        <taxon>Pseudomonadota</taxon>
        <taxon>Gammaproteobacteria</taxon>
        <taxon>Alteromonadales</taxon>
        <taxon>Alteromonadaceae</taxon>
        <taxon>Alteromonas/Salinimonas group</taxon>
        <taxon>Alteromonas</taxon>
    </lineage>
</organism>
<comment type="caution">
    <text evidence="1">The sequence shown here is derived from an EMBL/GenBank/DDBJ whole genome shotgun (WGS) entry which is preliminary data.</text>
</comment>
<keyword evidence="2" id="KW-1185">Reference proteome</keyword>
<reference evidence="1 2" key="1">
    <citation type="submission" date="2016-08" db="EMBL/GenBank/DDBJ databases">
        <authorList>
            <person name="Seilhamer J.J."/>
        </authorList>
    </citation>
    <scope>NUCLEOTIDE SEQUENCE [LARGE SCALE GENOMIC DNA]</scope>
    <source>
        <strain evidence="1 2">KCTC 42603</strain>
    </source>
</reference>